<accession>A0ABM1M168</accession>
<dbReference type="SUPFAM" id="SSF50978">
    <property type="entry name" value="WD40 repeat-like"/>
    <property type="match status" value="1"/>
</dbReference>
<sequence length="321" mass="36426">MSGEAGAIGSDQIIFATGGYDHTIKLWQTHTGNCQKTLQHAESQVNMLEITPDRRYLAAASYQHIRMFDLTTTNQNHDFNYEGVPKNVTAVGFEKNTKWMYSGGEDGKVRIWDLRETTNNPHHYEVFAPVTCVQLHPNQSEVFIGDQNGTIHMWDMKTDNADQYIPDLDNMIIDLAINPDGTHLAAVNSKGRCFIWSISGGCKSEERTTILPKNKFEAHPRQALKCKFSPDSNYLVTTSSDQTAKIWDAKNNFKLIKELKHNNKRWVWDAAFSSDSQYLFTGSSDNIARLWNVKDGTIEREYVGHQKAITTIAFRDVFVPA</sequence>
<dbReference type="PANTHER" id="PTHR19842:SF0">
    <property type="entry name" value="TARGET OF RAPAMYCIN COMPLEX SUBUNIT LST8"/>
    <property type="match status" value="1"/>
</dbReference>
<comment type="subcellular location">
    <subcellularLocation>
        <location evidence="5">Cytoplasm</location>
    </subcellularLocation>
</comment>
<feature type="repeat" description="WD" evidence="4">
    <location>
        <begin position="15"/>
        <end position="37"/>
    </location>
</feature>
<dbReference type="PANTHER" id="PTHR19842">
    <property type="entry name" value="G BETA-LIKE PROTEIN GBL"/>
    <property type="match status" value="1"/>
</dbReference>
<dbReference type="InterPro" id="IPR020472">
    <property type="entry name" value="WD40_PAC1"/>
</dbReference>
<dbReference type="InterPro" id="IPR015943">
    <property type="entry name" value="WD40/YVTN_repeat-like_dom_sf"/>
</dbReference>
<dbReference type="PRINTS" id="PR00320">
    <property type="entry name" value="GPROTEINBRPT"/>
</dbReference>
<dbReference type="PROSITE" id="PS50294">
    <property type="entry name" value="WD_REPEATS_REGION"/>
    <property type="match status" value="3"/>
</dbReference>
<dbReference type="InterPro" id="IPR036322">
    <property type="entry name" value="WD40_repeat_dom_sf"/>
</dbReference>
<dbReference type="InterPro" id="IPR037588">
    <property type="entry name" value="MLST8"/>
</dbReference>
<keyword evidence="5" id="KW-0963">Cytoplasm</keyword>
<reference evidence="7" key="1">
    <citation type="submission" date="2025-08" db="UniProtKB">
        <authorList>
            <consortium name="RefSeq"/>
        </authorList>
    </citation>
    <scope>IDENTIFICATION</scope>
    <source>
        <tissue evidence="7">Whole Larva</tissue>
    </source>
</reference>
<evidence type="ECO:0000313" key="7">
    <source>
        <dbReference type="RefSeq" id="XP_017768318.1"/>
    </source>
</evidence>
<evidence type="ECO:0000256" key="5">
    <source>
        <dbReference type="RuleBase" id="RU369068"/>
    </source>
</evidence>
<comment type="similarity">
    <text evidence="1 5">Belongs to the WD repeat LST8 family.</text>
</comment>
<feature type="repeat" description="WD" evidence="4">
    <location>
        <begin position="81"/>
        <end position="115"/>
    </location>
</feature>
<dbReference type="InterPro" id="IPR019775">
    <property type="entry name" value="WD40_repeat_CS"/>
</dbReference>
<name>A0ABM1M168_NICVS</name>
<evidence type="ECO:0000313" key="6">
    <source>
        <dbReference type="Proteomes" id="UP000695000"/>
    </source>
</evidence>
<feature type="repeat" description="WD" evidence="4">
    <location>
        <begin position="130"/>
        <end position="164"/>
    </location>
</feature>
<dbReference type="CDD" id="cd00200">
    <property type="entry name" value="WD40"/>
    <property type="match status" value="1"/>
</dbReference>
<evidence type="ECO:0000256" key="1">
    <source>
        <dbReference type="ARBA" id="ARBA00009890"/>
    </source>
</evidence>
<dbReference type="RefSeq" id="XP_017768318.1">
    <property type="nucleotide sequence ID" value="XM_017912829.1"/>
</dbReference>
<dbReference type="PROSITE" id="PS50082">
    <property type="entry name" value="WD_REPEATS_2"/>
    <property type="match status" value="5"/>
</dbReference>
<protein>
    <recommendedName>
        <fullName evidence="5">Target of rapamycin complex subunit lst8</fullName>
        <shortName evidence="5">TORC subunit lst8</shortName>
    </recommendedName>
</protein>
<keyword evidence="3 5" id="KW-0677">Repeat</keyword>
<evidence type="ECO:0000256" key="2">
    <source>
        <dbReference type="ARBA" id="ARBA00022574"/>
    </source>
</evidence>
<evidence type="ECO:0000256" key="3">
    <source>
        <dbReference type="ARBA" id="ARBA00022737"/>
    </source>
</evidence>
<gene>
    <name evidence="7" type="primary">LOC108556636</name>
</gene>
<keyword evidence="2 4" id="KW-0853">WD repeat</keyword>
<dbReference type="GeneID" id="108556636"/>
<comment type="function">
    <text evidence="5">Subunit of TORC1 and TORC2, which regulate cell growth and survival in response to nutrient and hormonal signals.</text>
</comment>
<comment type="subunit">
    <text evidence="5">Part of TORC1 complex. Part of the TORC2 complex.</text>
</comment>
<dbReference type="PROSITE" id="PS00678">
    <property type="entry name" value="WD_REPEATS_1"/>
    <property type="match status" value="4"/>
</dbReference>
<dbReference type="Proteomes" id="UP000695000">
    <property type="component" value="Unplaced"/>
</dbReference>
<evidence type="ECO:0000256" key="4">
    <source>
        <dbReference type="PROSITE-ProRule" id="PRU00221"/>
    </source>
</evidence>
<organism evidence="6 7">
    <name type="scientific">Nicrophorus vespilloides</name>
    <name type="common">Boreal carrion beetle</name>
    <dbReference type="NCBI Taxonomy" id="110193"/>
    <lineage>
        <taxon>Eukaryota</taxon>
        <taxon>Metazoa</taxon>
        <taxon>Ecdysozoa</taxon>
        <taxon>Arthropoda</taxon>
        <taxon>Hexapoda</taxon>
        <taxon>Insecta</taxon>
        <taxon>Pterygota</taxon>
        <taxon>Neoptera</taxon>
        <taxon>Endopterygota</taxon>
        <taxon>Coleoptera</taxon>
        <taxon>Polyphaga</taxon>
        <taxon>Staphyliniformia</taxon>
        <taxon>Silphidae</taxon>
        <taxon>Nicrophorinae</taxon>
        <taxon>Nicrophorus</taxon>
    </lineage>
</organism>
<dbReference type="Gene3D" id="2.130.10.10">
    <property type="entry name" value="YVTN repeat-like/Quinoprotein amine dehydrogenase"/>
    <property type="match status" value="1"/>
</dbReference>
<proteinExistence type="inferred from homology"/>
<dbReference type="InterPro" id="IPR001680">
    <property type="entry name" value="WD40_rpt"/>
</dbReference>
<dbReference type="Pfam" id="PF00400">
    <property type="entry name" value="WD40"/>
    <property type="match status" value="6"/>
</dbReference>
<feature type="repeat" description="WD" evidence="4">
    <location>
        <begin position="260"/>
        <end position="301"/>
    </location>
</feature>
<dbReference type="SMART" id="SM00320">
    <property type="entry name" value="WD40"/>
    <property type="match status" value="6"/>
</dbReference>
<feature type="repeat" description="WD" evidence="4">
    <location>
        <begin position="216"/>
        <end position="257"/>
    </location>
</feature>
<keyword evidence="6" id="KW-1185">Reference proteome</keyword>